<gene>
    <name evidence="1" type="ORF">PsorP6_018070</name>
</gene>
<reference evidence="1 2" key="1">
    <citation type="journal article" date="2022" name="bioRxiv">
        <title>The genome of the oomycete Peronosclerospora sorghi, a cosmopolitan pathogen of maize and sorghum, is inflated with dispersed pseudogenes.</title>
        <authorList>
            <person name="Fletcher K."/>
            <person name="Martin F."/>
            <person name="Isakeit T."/>
            <person name="Cavanaugh K."/>
            <person name="Magill C."/>
            <person name="Michelmore R."/>
        </authorList>
    </citation>
    <scope>NUCLEOTIDE SEQUENCE [LARGE SCALE GENOMIC DNA]</scope>
    <source>
        <strain evidence="1">P6</strain>
    </source>
</reference>
<protein>
    <submittedName>
        <fullName evidence="1">Uncharacterized protein</fullName>
    </submittedName>
</protein>
<keyword evidence="2" id="KW-1185">Reference proteome</keyword>
<evidence type="ECO:0000313" key="2">
    <source>
        <dbReference type="Proteomes" id="UP001163321"/>
    </source>
</evidence>
<comment type="caution">
    <text evidence="1">The sequence shown here is derived from an EMBL/GenBank/DDBJ whole genome shotgun (WGS) entry which is preliminary data.</text>
</comment>
<proteinExistence type="predicted"/>
<organism evidence="1 2">
    <name type="scientific">Peronosclerospora sorghi</name>
    <dbReference type="NCBI Taxonomy" id="230839"/>
    <lineage>
        <taxon>Eukaryota</taxon>
        <taxon>Sar</taxon>
        <taxon>Stramenopiles</taxon>
        <taxon>Oomycota</taxon>
        <taxon>Peronosporomycetes</taxon>
        <taxon>Peronosporales</taxon>
        <taxon>Peronosporaceae</taxon>
        <taxon>Peronosclerospora</taxon>
    </lineage>
</organism>
<evidence type="ECO:0000313" key="1">
    <source>
        <dbReference type="EMBL" id="KAI9916608.1"/>
    </source>
</evidence>
<dbReference type="EMBL" id="CM047581">
    <property type="protein sequence ID" value="KAI9916608.1"/>
    <property type="molecule type" value="Genomic_DNA"/>
</dbReference>
<dbReference type="Proteomes" id="UP001163321">
    <property type="component" value="Chromosome 2"/>
</dbReference>
<name>A0ACC0WF95_9STRA</name>
<accession>A0ACC0WF95</accession>
<sequence length="86" mass="9734">MPILRRQHVADYADYPPSPQKELTSTGKSQSFIITFQAAKSPPKTRKIKSTGCDDVILPIKNGEHSESHIEDPRNARERRNLETCT</sequence>